<feature type="domain" description="Nucleotidyltransferase-like" evidence="1">
    <location>
        <begin position="14"/>
        <end position="190"/>
    </location>
</feature>
<keyword evidence="3" id="KW-1185">Reference proteome</keyword>
<proteinExistence type="predicted"/>
<organism evidence="2 3">
    <name type="scientific">Candidatus Omnitrophus magneticus</name>
    <dbReference type="NCBI Taxonomy" id="1609969"/>
    <lineage>
        <taxon>Bacteria</taxon>
        <taxon>Pseudomonadati</taxon>
        <taxon>Candidatus Omnitrophota</taxon>
        <taxon>Candidatus Omnitrophus</taxon>
    </lineage>
</organism>
<reference evidence="2 3" key="1">
    <citation type="submission" date="2015-02" db="EMBL/GenBank/DDBJ databases">
        <title>Single-cell genomics of uncultivated deep-branching MTB reveals a conserved set of magnetosome genes.</title>
        <authorList>
            <person name="Kolinko S."/>
            <person name="Richter M."/>
            <person name="Glockner F.O."/>
            <person name="Brachmann A."/>
            <person name="Schuler D."/>
        </authorList>
    </citation>
    <scope>NUCLEOTIDE SEQUENCE [LARGE SCALE GENOMIC DNA]</scope>
    <source>
        <strain evidence="2">SKK-01</strain>
    </source>
</reference>
<evidence type="ECO:0000313" key="2">
    <source>
        <dbReference type="EMBL" id="KJJ84046.1"/>
    </source>
</evidence>
<dbReference type="AlphaFoldDB" id="A0A0F0CRA2"/>
<dbReference type="EMBL" id="JYNY01000411">
    <property type="protein sequence ID" value="KJJ84046.1"/>
    <property type="molecule type" value="Genomic_DNA"/>
</dbReference>
<sequence>MLKEFPGEKLLIKVIDDLADFLPYLVLVGGWVPYIYARHMWKDVPNMAVTTGDIDFGVGDHDFKGKDTVASRVQRLGYGERHVSMDRMIPFVPIVKDASGDTKAEVEFITDPKVSRKVINKIVGQEIKINEIQHFSLLLGSVMPVKMNGKSIQIPTESMFVFHKLLTFVDRENKAKLRKDLYYVYYMIRFSPTKAQLCDDVVGLIKKLKEGKQVKENLKEYFGSVDSKGPLFVEQENGPDVYVANVREDAFEKFGDIRRRVEE</sequence>
<gene>
    <name evidence="2" type="ORF">OMAG_002085</name>
</gene>
<dbReference type="InterPro" id="IPR058575">
    <property type="entry name" value="NTP_transf_8_dom"/>
</dbReference>
<comment type="caution">
    <text evidence="2">The sequence shown here is derived from an EMBL/GenBank/DDBJ whole genome shotgun (WGS) entry which is preliminary data.</text>
</comment>
<name>A0A0F0CRA2_9BACT</name>
<protein>
    <recommendedName>
        <fullName evidence="1">Nucleotidyltransferase-like domain-containing protein</fullName>
    </recommendedName>
</protein>
<dbReference type="Proteomes" id="UP000033428">
    <property type="component" value="Unassembled WGS sequence"/>
</dbReference>
<evidence type="ECO:0000313" key="3">
    <source>
        <dbReference type="Proteomes" id="UP000033428"/>
    </source>
</evidence>
<dbReference type="Pfam" id="PF12281">
    <property type="entry name" value="NTP_transf_8"/>
    <property type="match status" value="1"/>
</dbReference>
<accession>A0A0F0CRA2</accession>
<evidence type="ECO:0000259" key="1">
    <source>
        <dbReference type="Pfam" id="PF12281"/>
    </source>
</evidence>